<dbReference type="SUPFAM" id="SSF52425">
    <property type="entry name" value="Cryptochrome/photolyase, N-terminal domain"/>
    <property type="match status" value="1"/>
</dbReference>
<organism evidence="3">
    <name type="scientific">Cladocopium goreaui</name>
    <dbReference type="NCBI Taxonomy" id="2562237"/>
    <lineage>
        <taxon>Eukaryota</taxon>
        <taxon>Sar</taxon>
        <taxon>Alveolata</taxon>
        <taxon>Dinophyceae</taxon>
        <taxon>Suessiales</taxon>
        <taxon>Symbiodiniaceae</taxon>
        <taxon>Cladocopium</taxon>
    </lineage>
</organism>
<dbReference type="GO" id="GO:0000719">
    <property type="term" value="P:photoreactive repair"/>
    <property type="evidence" value="ECO:0007669"/>
    <property type="project" value="TreeGrafter"/>
</dbReference>
<dbReference type="Proteomes" id="UP001152797">
    <property type="component" value="Unassembled WGS sequence"/>
</dbReference>
<feature type="compositionally biased region" description="Polar residues" evidence="2">
    <location>
        <begin position="867"/>
        <end position="876"/>
    </location>
</feature>
<dbReference type="EMBL" id="CAMXCT030006585">
    <property type="protein sequence ID" value="CAL4803754.1"/>
    <property type="molecule type" value="Genomic_DNA"/>
</dbReference>
<dbReference type="EMBL" id="CAMXCT020006585">
    <property type="protein sequence ID" value="CAL1169817.1"/>
    <property type="molecule type" value="Genomic_DNA"/>
</dbReference>
<proteinExistence type="predicted"/>
<feature type="coiled-coil region" evidence="1">
    <location>
        <begin position="213"/>
        <end position="240"/>
    </location>
</feature>
<dbReference type="InterPro" id="IPR036134">
    <property type="entry name" value="Crypto/Photolyase_FAD-like_sf"/>
</dbReference>
<evidence type="ECO:0000313" key="4">
    <source>
        <dbReference type="EMBL" id="CAL4803754.1"/>
    </source>
</evidence>
<feature type="region of interest" description="Disordered" evidence="2">
    <location>
        <begin position="850"/>
        <end position="884"/>
    </location>
</feature>
<keyword evidence="5" id="KW-1185">Reference proteome</keyword>
<dbReference type="EMBL" id="CAMXCT010006585">
    <property type="protein sequence ID" value="CAI4016442.1"/>
    <property type="molecule type" value="Genomic_DNA"/>
</dbReference>
<reference evidence="3" key="1">
    <citation type="submission" date="2022-10" db="EMBL/GenBank/DDBJ databases">
        <authorList>
            <person name="Chen Y."/>
            <person name="Dougan E. K."/>
            <person name="Chan C."/>
            <person name="Rhodes N."/>
            <person name="Thang M."/>
        </authorList>
    </citation>
    <scope>NUCLEOTIDE SEQUENCE</scope>
</reference>
<name>A0A9P1DW06_9DINO</name>
<dbReference type="InterPro" id="IPR036155">
    <property type="entry name" value="Crypto/Photolyase_N_sf"/>
</dbReference>
<dbReference type="GO" id="GO:0003904">
    <property type="term" value="F:deoxyribodipyrimidine photo-lyase activity"/>
    <property type="evidence" value="ECO:0007669"/>
    <property type="project" value="TreeGrafter"/>
</dbReference>
<gene>
    <name evidence="3" type="ORF">C1SCF055_LOCUS41187</name>
</gene>
<dbReference type="PANTHER" id="PTHR10211:SF0">
    <property type="entry name" value="DEOXYRIBODIPYRIMIDINE PHOTO-LYASE"/>
    <property type="match status" value="1"/>
</dbReference>
<evidence type="ECO:0000256" key="1">
    <source>
        <dbReference type="SAM" id="Coils"/>
    </source>
</evidence>
<comment type="caution">
    <text evidence="3">The sequence shown here is derived from an EMBL/GenBank/DDBJ whole genome shotgun (WGS) entry which is preliminary data.</text>
</comment>
<reference evidence="4 5" key="2">
    <citation type="submission" date="2024-05" db="EMBL/GenBank/DDBJ databases">
        <authorList>
            <person name="Chen Y."/>
            <person name="Shah S."/>
            <person name="Dougan E. K."/>
            <person name="Thang M."/>
            <person name="Chan C."/>
        </authorList>
    </citation>
    <scope>NUCLEOTIDE SEQUENCE [LARGE SCALE GENOMIC DNA]</scope>
</reference>
<protein>
    <submittedName>
        <fullName evidence="3">Uncharacterized protein</fullName>
    </submittedName>
</protein>
<dbReference type="SUPFAM" id="SSF48173">
    <property type="entry name" value="Cryptochrome/photolyase FAD-binding domain"/>
    <property type="match status" value="1"/>
</dbReference>
<evidence type="ECO:0000256" key="2">
    <source>
        <dbReference type="SAM" id="MobiDB-lite"/>
    </source>
</evidence>
<dbReference type="OrthoDB" id="496749at2759"/>
<dbReference type="InterPro" id="IPR052219">
    <property type="entry name" value="Photolyase_Class-2"/>
</dbReference>
<sequence>MSPLRVPKQWAHDVAEACQVKEMAVGPEQMQPLSSYQAAKKQGDAVAISFKIRGVTLEPLLQAKPLMKATKKALRAALAQECGQGIGTEHVAVSLSEGSLIVDANIWPPPSISCAFVKDRLKSSSSLLDTIQTWVSEVPNLDKVLTGPVRVSKSSVSVSIIRSGDETDISHEATTSDLHSSPSLSKQVQEVPMQLTDVRRILQQEQQNVMIKCKELQDCLMEAEQEVTALKSELEIVKSRPAAPDLVTQRAERSWAYLAAAATHQWCSPATNWSLRIRTVLAGSALASIKFDSEADEIAASTYRKAQITWKWGRAATFLVHRKVLGAHRDAILASDQFRRALMSWARIVAVISRGQAERESWVIQAWARLASMLDLVDVRSQGCGHKMEDVVRHWPRMAAMLVAQDVSTGWRLGVSRAQLLNGVLGRWRRLMHLVHGVAAHAEEVSGHQKAEIAWKWGRTAVLLLYRQAIGAQQDATDVTEAFYRASMSWARLVKKMHHAQAEREHKVVQSWARLIFLSQGCGHKMEDVVRHWPRMAAMLVAQDVSTGWRLGVSRAQLLNGVLGRWRRLMHLAHGVAAHAEEAQWAKDAASLIQQRVTDAAKGMAAQEHQNVMMKCKELQDCLMEAEQEVTALKSELEIVKSRPAAPDLVTQRAERSWAYLVAVATYHAQLPTVDWSLRISIALGGSVLASMKSDSKVEDLVSSHQKAEIAWKWGRTAVLLLYRQAIGAQQDATDMTEAFYRASMSWARLVKKMHHAQAEREHKVVQSWARLIFLNEVFNHRAEDIAKKWPRLADMLLALSRACVLHGVVRRWRRQAHQISAEAKETQFGSSETLTPERYANLVKPLEGGHSEQARDEATALETVPATAQGSSETSIMPPLDPGDRSSVTCQALLNWMRIAGNVANAAKTSKNLMHDIGLAVRRRQEKIQAKQIQQIQSLQDALRKQTSQTFAAHQMLFQESKRTLAHCKRFKSELVPVGLEEQCQQALVKCQKVLGFDDGGAAVRKSEQLSPPVVQFLRRVPFLQVPVVQVDAHNIVPVWAASDKQETAARTIRKKIMLSLATYLTDFPKVVDHPHASKDTARPDWEVAEKSLEVDRSVKPVNGIVPGAAAAHAALLDFTTRLGKYANDRNNPNLQALSGLSPWLHFGQISAQRCALKVREVGESKGSDVQKGCEAFIEESVVRLFANLLRGVFAWNTLSMLELHGVAVTRRGSLESYARHAACSKFFRDKRSDKRQGGINYTWHLGALGMADWLRAKRAAIIIALGNCLAAVSGKFRDSLTLKVEKGMQWPICLCSATLQLLVRPWAIPGLQKSRRMEWQEIPAGCINRLRACAGLQSAIKC</sequence>
<dbReference type="PANTHER" id="PTHR10211">
    <property type="entry name" value="DEOXYRIBODIPYRIMIDINE PHOTOLYASE"/>
    <property type="match status" value="1"/>
</dbReference>
<evidence type="ECO:0000313" key="5">
    <source>
        <dbReference type="Proteomes" id="UP001152797"/>
    </source>
</evidence>
<dbReference type="Gene3D" id="1.25.40.80">
    <property type="match status" value="1"/>
</dbReference>
<feature type="compositionally biased region" description="Basic and acidic residues" evidence="2">
    <location>
        <begin position="850"/>
        <end position="859"/>
    </location>
</feature>
<feature type="coiled-coil region" evidence="1">
    <location>
        <begin position="609"/>
        <end position="643"/>
    </location>
</feature>
<evidence type="ECO:0000313" key="3">
    <source>
        <dbReference type="EMBL" id="CAI4016442.1"/>
    </source>
</evidence>
<accession>A0A9P1DW06</accession>
<keyword evidence="1" id="KW-0175">Coiled coil</keyword>